<proteinExistence type="inferred from homology"/>
<evidence type="ECO:0000313" key="7">
    <source>
        <dbReference type="EMBL" id="SFI19394.1"/>
    </source>
</evidence>
<dbReference type="InterPro" id="IPR004839">
    <property type="entry name" value="Aminotransferase_I/II_large"/>
</dbReference>
<keyword evidence="4 7" id="KW-0456">Lyase</keyword>
<gene>
    <name evidence="7" type="ORF">SAMN05216561_10610</name>
</gene>
<dbReference type="Gene3D" id="3.90.1150.10">
    <property type="entry name" value="Aspartate Aminotransferase, domain 1"/>
    <property type="match status" value="1"/>
</dbReference>
<dbReference type="SUPFAM" id="SSF53383">
    <property type="entry name" value="PLP-dependent transferases"/>
    <property type="match status" value="1"/>
</dbReference>
<dbReference type="InterPro" id="IPR015424">
    <property type="entry name" value="PyrdxlP-dep_Trfase"/>
</dbReference>
<reference evidence="7 8" key="1">
    <citation type="submission" date="2016-10" db="EMBL/GenBank/DDBJ databases">
        <authorList>
            <person name="de Groot N.N."/>
        </authorList>
    </citation>
    <scope>NUCLEOTIDE SEQUENCE [LARGE SCALE GENOMIC DNA]</scope>
    <source>
        <strain evidence="7 8">CGMCC 1.11156</strain>
    </source>
</reference>
<dbReference type="EMBL" id="FOQG01000006">
    <property type="protein sequence ID" value="SFI19394.1"/>
    <property type="molecule type" value="Genomic_DNA"/>
</dbReference>
<dbReference type="OrthoDB" id="3224382at2"/>
<dbReference type="AlphaFoldDB" id="A0A1I3G7J5"/>
<dbReference type="InterPro" id="IPR015421">
    <property type="entry name" value="PyrdxlP-dep_Trfase_major"/>
</dbReference>
<evidence type="ECO:0000256" key="1">
    <source>
        <dbReference type="ARBA" id="ARBA00001933"/>
    </source>
</evidence>
<dbReference type="EC" id="4.4.1.13" evidence="2"/>
<dbReference type="PANTHER" id="PTHR43525:SF2">
    <property type="entry name" value="CYSTATHIONINE BETA-LYASE-RELATED"/>
    <property type="match status" value="1"/>
</dbReference>
<dbReference type="RefSeq" id="WP_091112156.1">
    <property type="nucleotide sequence ID" value="NZ_BKAF01000053.1"/>
</dbReference>
<dbReference type="GO" id="GO:0030170">
    <property type="term" value="F:pyridoxal phosphate binding"/>
    <property type="evidence" value="ECO:0007669"/>
    <property type="project" value="InterPro"/>
</dbReference>
<evidence type="ECO:0000259" key="6">
    <source>
        <dbReference type="Pfam" id="PF00155"/>
    </source>
</evidence>
<feature type="domain" description="Aminotransferase class I/classII large" evidence="6">
    <location>
        <begin position="39"/>
        <end position="375"/>
    </location>
</feature>
<dbReference type="Gene3D" id="3.40.640.10">
    <property type="entry name" value="Type I PLP-dependent aspartate aminotransferase-like (Major domain)"/>
    <property type="match status" value="1"/>
</dbReference>
<keyword evidence="3" id="KW-0663">Pyridoxal phosphate</keyword>
<evidence type="ECO:0000313" key="8">
    <source>
        <dbReference type="Proteomes" id="UP000198649"/>
    </source>
</evidence>
<keyword evidence="8" id="KW-1185">Reference proteome</keyword>
<sequence length="387" mass="41739">MIRDLTDDEARRGLVLKWGTTDPDVIPAWVAEMDYALAPPVAAALHDAIEAGITGYPRFETEGGVLGEAYAGWASRQFGHRVDPEQVVPVVDVTAGVRVALDVLSEPGPMVMPGPAYSPQLDVAQVTGRERVDLLLDPDAPRAEIDLDSLDQAFADGARTLLLTQPHNPWGRVFTRTELEGIRDVVVRHGARVISDEIHAPLVLAGAEHVPYLSIEGTADHAVAVVAASKAFNTAGLRCAQIVSADTATHRRLTDVPMVRNDSWSPLGVIAAVAAYTDGDAWLDALRVRLSSQRDLLARLLAQHLPEARMRPLEATYLAWIDLRAYGHDDPAAVALERGRVQLAAGHDYQPGLTGHVRLNIATSPERLTEIVHRLATALTPGTTSNS</sequence>
<dbReference type="InterPro" id="IPR051798">
    <property type="entry name" value="Class-II_PLP-Dep_Aminotrans"/>
</dbReference>
<evidence type="ECO:0000256" key="2">
    <source>
        <dbReference type="ARBA" id="ARBA00012224"/>
    </source>
</evidence>
<protein>
    <recommendedName>
        <fullName evidence="2">cysteine-S-conjugate beta-lyase</fullName>
        <ecNumber evidence="2">4.4.1.13</ecNumber>
    </recommendedName>
</protein>
<dbReference type="Proteomes" id="UP000198649">
    <property type="component" value="Unassembled WGS sequence"/>
</dbReference>
<dbReference type="Pfam" id="PF00155">
    <property type="entry name" value="Aminotran_1_2"/>
    <property type="match status" value="1"/>
</dbReference>
<dbReference type="PANTHER" id="PTHR43525">
    <property type="entry name" value="PROTEIN MALY"/>
    <property type="match status" value="1"/>
</dbReference>
<dbReference type="CDD" id="cd00609">
    <property type="entry name" value="AAT_like"/>
    <property type="match status" value="1"/>
</dbReference>
<comment type="similarity">
    <text evidence="5">Belongs to the class-II pyridoxal-phosphate-dependent aminotransferase family. MalY/PatB cystathionine beta-lyase subfamily.</text>
</comment>
<evidence type="ECO:0000256" key="4">
    <source>
        <dbReference type="ARBA" id="ARBA00023239"/>
    </source>
</evidence>
<evidence type="ECO:0000256" key="5">
    <source>
        <dbReference type="ARBA" id="ARBA00037974"/>
    </source>
</evidence>
<accession>A0A1I3G7J5</accession>
<dbReference type="GO" id="GO:0047804">
    <property type="term" value="F:cysteine-S-conjugate beta-lyase activity"/>
    <property type="evidence" value="ECO:0007669"/>
    <property type="project" value="UniProtKB-EC"/>
</dbReference>
<comment type="cofactor">
    <cofactor evidence="1">
        <name>pyridoxal 5'-phosphate</name>
        <dbReference type="ChEBI" id="CHEBI:597326"/>
    </cofactor>
</comment>
<evidence type="ECO:0000256" key="3">
    <source>
        <dbReference type="ARBA" id="ARBA00022898"/>
    </source>
</evidence>
<organism evidence="7 8">
    <name type="scientific">Nocardioides psychrotolerans</name>
    <dbReference type="NCBI Taxonomy" id="1005945"/>
    <lineage>
        <taxon>Bacteria</taxon>
        <taxon>Bacillati</taxon>
        <taxon>Actinomycetota</taxon>
        <taxon>Actinomycetes</taxon>
        <taxon>Propionibacteriales</taxon>
        <taxon>Nocardioidaceae</taxon>
        <taxon>Nocardioides</taxon>
    </lineage>
</organism>
<dbReference type="InterPro" id="IPR015422">
    <property type="entry name" value="PyrdxlP-dep_Trfase_small"/>
</dbReference>
<dbReference type="STRING" id="1005945.SAMN05216561_10610"/>
<name>A0A1I3G7J5_9ACTN</name>